<feature type="transmembrane region" description="Helical" evidence="4">
    <location>
        <begin position="27"/>
        <end position="54"/>
    </location>
</feature>
<dbReference type="CDD" id="cd07990">
    <property type="entry name" value="LPLAT_LCLAT1-like"/>
    <property type="match status" value="1"/>
</dbReference>
<evidence type="ECO:0000259" key="5">
    <source>
        <dbReference type="SMART" id="SM00563"/>
    </source>
</evidence>
<reference evidence="6 7" key="1">
    <citation type="submission" date="2014-04" db="EMBL/GenBank/DDBJ databases">
        <authorList>
            <consortium name="DOE Joint Genome Institute"/>
            <person name="Kuo A."/>
            <person name="Tarkka M."/>
            <person name="Buscot F."/>
            <person name="Kohler A."/>
            <person name="Nagy L.G."/>
            <person name="Floudas D."/>
            <person name="Copeland A."/>
            <person name="Barry K.W."/>
            <person name="Cichocki N."/>
            <person name="Veneault-Fourrey C."/>
            <person name="LaButti K."/>
            <person name="Lindquist E.A."/>
            <person name="Lipzen A."/>
            <person name="Lundell T."/>
            <person name="Morin E."/>
            <person name="Murat C."/>
            <person name="Sun H."/>
            <person name="Tunlid A."/>
            <person name="Henrissat B."/>
            <person name="Grigoriev I.V."/>
            <person name="Hibbett D.S."/>
            <person name="Martin F."/>
            <person name="Nordberg H.P."/>
            <person name="Cantor M.N."/>
            <person name="Hua S.X."/>
        </authorList>
    </citation>
    <scope>NUCLEOTIDE SEQUENCE [LARGE SCALE GENOMIC DNA]</scope>
    <source>
        <strain evidence="6 7">F 1598</strain>
    </source>
</reference>
<keyword evidence="4" id="KW-1133">Transmembrane helix</keyword>
<dbReference type="FunCoup" id="A0A0C3ET84">
    <property type="interactions" value="317"/>
</dbReference>
<dbReference type="SMART" id="SM00563">
    <property type="entry name" value="PlsC"/>
    <property type="match status" value="1"/>
</dbReference>
<evidence type="ECO:0000256" key="2">
    <source>
        <dbReference type="ARBA" id="ARBA00022679"/>
    </source>
</evidence>
<dbReference type="InterPro" id="IPR002123">
    <property type="entry name" value="Plipid/glycerol_acylTrfase"/>
</dbReference>
<dbReference type="GO" id="GO:0005783">
    <property type="term" value="C:endoplasmic reticulum"/>
    <property type="evidence" value="ECO:0007669"/>
    <property type="project" value="TreeGrafter"/>
</dbReference>
<evidence type="ECO:0000313" key="7">
    <source>
        <dbReference type="Proteomes" id="UP000054166"/>
    </source>
</evidence>
<protein>
    <recommendedName>
        <fullName evidence="5">Phospholipid/glycerol acyltransferase domain-containing protein</fullName>
    </recommendedName>
</protein>
<keyword evidence="4" id="KW-0472">Membrane</keyword>
<dbReference type="PANTHER" id="PTHR10983">
    <property type="entry name" value="1-ACYLGLYCEROL-3-PHOSPHATE ACYLTRANSFERASE-RELATED"/>
    <property type="match status" value="1"/>
</dbReference>
<keyword evidence="3" id="KW-0012">Acyltransferase</keyword>
<dbReference type="EMBL" id="KN833043">
    <property type="protein sequence ID" value="KIM75735.1"/>
    <property type="molecule type" value="Genomic_DNA"/>
</dbReference>
<feature type="domain" description="Phospholipid/glycerol acyltransferase" evidence="5">
    <location>
        <begin position="128"/>
        <end position="254"/>
    </location>
</feature>
<dbReference type="STRING" id="765440.A0A0C3ET84"/>
<dbReference type="SUPFAM" id="SSF69593">
    <property type="entry name" value="Glycerol-3-phosphate (1)-acyltransferase"/>
    <property type="match status" value="1"/>
</dbReference>
<dbReference type="Pfam" id="PF01553">
    <property type="entry name" value="Acyltransferase"/>
    <property type="match status" value="1"/>
</dbReference>
<dbReference type="GO" id="GO:0016746">
    <property type="term" value="F:acyltransferase activity"/>
    <property type="evidence" value="ECO:0007669"/>
    <property type="project" value="UniProtKB-KW"/>
</dbReference>
<dbReference type="GO" id="GO:0036149">
    <property type="term" value="P:phosphatidylinositol acyl-chain remodeling"/>
    <property type="evidence" value="ECO:0007669"/>
    <property type="project" value="TreeGrafter"/>
</dbReference>
<comment type="similarity">
    <text evidence="1">Belongs to the 1-acyl-sn-glycerol-3-phosphate acyltransferase family.</text>
</comment>
<dbReference type="InterPro" id="IPR032098">
    <property type="entry name" value="Acyltransf_C"/>
</dbReference>
<name>A0A0C3ET84_PILCF</name>
<evidence type="ECO:0000313" key="6">
    <source>
        <dbReference type="EMBL" id="KIM75735.1"/>
    </source>
</evidence>
<reference evidence="7" key="2">
    <citation type="submission" date="2015-01" db="EMBL/GenBank/DDBJ databases">
        <title>Evolutionary Origins and Diversification of the Mycorrhizal Mutualists.</title>
        <authorList>
            <consortium name="DOE Joint Genome Institute"/>
            <consortium name="Mycorrhizal Genomics Consortium"/>
            <person name="Kohler A."/>
            <person name="Kuo A."/>
            <person name="Nagy L.G."/>
            <person name="Floudas D."/>
            <person name="Copeland A."/>
            <person name="Barry K.W."/>
            <person name="Cichocki N."/>
            <person name="Veneault-Fourrey C."/>
            <person name="LaButti K."/>
            <person name="Lindquist E.A."/>
            <person name="Lipzen A."/>
            <person name="Lundell T."/>
            <person name="Morin E."/>
            <person name="Murat C."/>
            <person name="Riley R."/>
            <person name="Ohm R."/>
            <person name="Sun H."/>
            <person name="Tunlid A."/>
            <person name="Henrissat B."/>
            <person name="Grigoriev I.V."/>
            <person name="Hibbett D.S."/>
            <person name="Martin F."/>
        </authorList>
    </citation>
    <scope>NUCLEOTIDE SEQUENCE [LARGE SCALE GENOMIC DNA]</scope>
    <source>
        <strain evidence="7">F 1598</strain>
    </source>
</reference>
<organism evidence="6 7">
    <name type="scientific">Piloderma croceum (strain F 1598)</name>
    <dbReference type="NCBI Taxonomy" id="765440"/>
    <lineage>
        <taxon>Eukaryota</taxon>
        <taxon>Fungi</taxon>
        <taxon>Dikarya</taxon>
        <taxon>Basidiomycota</taxon>
        <taxon>Agaricomycotina</taxon>
        <taxon>Agaricomycetes</taxon>
        <taxon>Agaricomycetidae</taxon>
        <taxon>Atheliales</taxon>
        <taxon>Atheliaceae</taxon>
        <taxon>Piloderma</taxon>
    </lineage>
</organism>
<accession>A0A0C3ET84</accession>
<dbReference type="OrthoDB" id="189226at2759"/>
<dbReference type="Pfam" id="PF16076">
    <property type="entry name" value="Acyltransf_C"/>
    <property type="match status" value="1"/>
</dbReference>
<evidence type="ECO:0000256" key="1">
    <source>
        <dbReference type="ARBA" id="ARBA00008655"/>
    </source>
</evidence>
<feature type="transmembrane region" description="Helical" evidence="4">
    <location>
        <begin position="397"/>
        <end position="414"/>
    </location>
</feature>
<keyword evidence="7" id="KW-1185">Reference proteome</keyword>
<evidence type="ECO:0000256" key="4">
    <source>
        <dbReference type="SAM" id="Phobius"/>
    </source>
</evidence>
<dbReference type="AlphaFoldDB" id="A0A0C3ET84"/>
<dbReference type="InParanoid" id="A0A0C3ET84"/>
<sequence length="421" mass="48102">MAAGPALHTLPISGRPPNSWPQTVHGILFGILFNFALFMINGFQVVFLLPLLLLPFDWSRDLYEEGVRYTKGSVATLLILMNQWFAPTRLSITFEKEGQGSFSEEQIEQIVVRNTEGKVVALKLPTKSILIANHQMYADWWYAWCLTYFMGTHKDVFIVLKKSLKWVPVVGWGMQFFNFIFLARSWASDRIELASHLSALGQHAEREDKPLTLFLYPEGTLVSKDTRPISKRFADKLGIPDMTNILLPRSTGLHYSLRALAPRIPTLQLLDITTVYPGIPPMRYGQDYYTLRSIFFDRVPPPAIHMHLRLFDVGKDVPIGDVSASNPNVIPKGDDKGRTVEVDFPDDEKEKFDLWVRKLWQDKDDMVVKFHETGSFAADKETSCVDIPLQLLTSREIPNAFCFFLPALFGYVFAKLRRRAI</sequence>
<keyword evidence="4" id="KW-0812">Transmembrane</keyword>
<dbReference type="HOGENOM" id="CLU_041844_3_1_1"/>
<dbReference type="PANTHER" id="PTHR10983:SF16">
    <property type="entry name" value="LYSOCARDIOLIPIN ACYLTRANSFERASE 1"/>
    <property type="match status" value="1"/>
</dbReference>
<proteinExistence type="inferred from homology"/>
<gene>
    <name evidence="6" type="ORF">PILCRDRAFT_827022</name>
</gene>
<dbReference type="Proteomes" id="UP000054166">
    <property type="component" value="Unassembled WGS sequence"/>
</dbReference>
<evidence type="ECO:0000256" key="3">
    <source>
        <dbReference type="ARBA" id="ARBA00023315"/>
    </source>
</evidence>
<keyword evidence="2" id="KW-0808">Transferase</keyword>